<name>A0AAJ0U526_9GAMM</name>
<keyword evidence="2" id="KW-1185">Reference proteome</keyword>
<dbReference type="AlphaFoldDB" id="A0AAJ0U526"/>
<reference evidence="1" key="2">
    <citation type="journal article" date="2020" name="Microorganisms">
        <title>Osmotic Adaptation and Compatible Solute Biosynthesis of Phototrophic Bacteria as Revealed from Genome Analyses.</title>
        <authorList>
            <person name="Imhoff J.F."/>
            <person name="Rahn T."/>
            <person name="Kunzel S."/>
            <person name="Keller A."/>
            <person name="Neulinger S.C."/>
        </authorList>
    </citation>
    <scope>NUCLEOTIDE SEQUENCE</scope>
    <source>
        <strain evidence="1">DSM 11080</strain>
    </source>
</reference>
<dbReference type="Gene3D" id="3.30.70.1070">
    <property type="entry name" value="Sporulation related repeat"/>
    <property type="match status" value="1"/>
</dbReference>
<reference evidence="1" key="1">
    <citation type="submission" date="2017-08" db="EMBL/GenBank/DDBJ databases">
        <authorList>
            <person name="Imhoff J.F."/>
            <person name="Rahn T."/>
            <person name="Kuenzel S."/>
            <person name="Neulinger S.C."/>
        </authorList>
    </citation>
    <scope>NUCLEOTIDE SEQUENCE</scope>
    <source>
        <strain evidence="1">DSM 11080</strain>
    </source>
</reference>
<dbReference type="InterPro" id="IPR036680">
    <property type="entry name" value="SPOR-like_sf"/>
</dbReference>
<dbReference type="Proteomes" id="UP001296776">
    <property type="component" value="Unassembled WGS sequence"/>
</dbReference>
<organism evidence="1 2">
    <name type="scientific">Halochromatium glycolicum</name>
    <dbReference type="NCBI Taxonomy" id="85075"/>
    <lineage>
        <taxon>Bacteria</taxon>
        <taxon>Pseudomonadati</taxon>
        <taxon>Pseudomonadota</taxon>
        <taxon>Gammaproteobacteria</taxon>
        <taxon>Chromatiales</taxon>
        <taxon>Chromatiaceae</taxon>
        <taxon>Halochromatium</taxon>
    </lineage>
</organism>
<protein>
    <submittedName>
        <fullName evidence="1">Uncharacterized protein</fullName>
    </submittedName>
</protein>
<evidence type="ECO:0000313" key="2">
    <source>
        <dbReference type="Proteomes" id="UP001296776"/>
    </source>
</evidence>
<gene>
    <name evidence="1" type="ORF">CKO40_12595</name>
</gene>
<accession>A0AAJ0U526</accession>
<proteinExistence type="predicted"/>
<sequence>MLQLIGVYDRVRLDDFIADHSLPEQVYIREERFRGRPWFVLFHSLHPDQPSAQDAMRSLPPELAALEPWIRKLPEGVELEVMQRQDAQP</sequence>
<evidence type="ECO:0000313" key="1">
    <source>
        <dbReference type="EMBL" id="MBK1705362.1"/>
    </source>
</evidence>
<dbReference type="GO" id="GO:0042834">
    <property type="term" value="F:peptidoglycan binding"/>
    <property type="evidence" value="ECO:0007669"/>
    <property type="project" value="InterPro"/>
</dbReference>
<dbReference type="EMBL" id="NRSJ01000021">
    <property type="protein sequence ID" value="MBK1705362.1"/>
    <property type="molecule type" value="Genomic_DNA"/>
</dbReference>
<comment type="caution">
    <text evidence="1">The sequence shown here is derived from an EMBL/GenBank/DDBJ whole genome shotgun (WGS) entry which is preliminary data.</text>
</comment>